<evidence type="ECO:0000313" key="2">
    <source>
        <dbReference type="Proteomes" id="UP000321569"/>
    </source>
</evidence>
<evidence type="ECO:0000313" key="1">
    <source>
        <dbReference type="EMBL" id="GEP72006.1"/>
    </source>
</evidence>
<proteinExistence type="predicted"/>
<reference evidence="1 2" key="1">
    <citation type="submission" date="2019-07" db="EMBL/GenBank/DDBJ databases">
        <title>Whole genome shotgun sequence of Lactobacillus rapi NBRC 109618.</title>
        <authorList>
            <person name="Hosoyama A."/>
            <person name="Uohara A."/>
            <person name="Ohji S."/>
            <person name="Ichikawa N."/>
        </authorList>
    </citation>
    <scope>NUCLEOTIDE SEQUENCE [LARGE SCALE GENOMIC DNA]</scope>
    <source>
        <strain evidence="1 2">NBRC 109618</strain>
    </source>
</reference>
<protein>
    <submittedName>
        <fullName evidence="1">Uncharacterized protein</fullName>
    </submittedName>
</protein>
<dbReference type="AlphaFoldDB" id="A0A512PLC4"/>
<name>A0A512PLC4_9LACO</name>
<comment type="caution">
    <text evidence="1">The sequence shown here is derived from an EMBL/GenBank/DDBJ whole genome shotgun (WGS) entry which is preliminary data.</text>
</comment>
<dbReference type="EMBL" id="BKAM01000007">
    <property type="protein sequence ID" value="GEP72006.1"/>
    <property type="molecule type" value="Genomic_DNA"/>
</dbReference>
<gene>
    <name evidence="1" type="ORF">LRA02_08740</name>
</gene>
<accession>A0A512PLC4</accession>
<sequence length="57" mass="6665">MSEKVKIELSGKELKSIADAFDLYFYDRVNSADQDYKFMSELDEKLLRLAKNGKDEK</sequence>
<dbReference type="RefSeq" id="WP_156404064.1">
    <property type="nucleotide sequence ID" value="NZ_BKAM01000007.1"/>
</dbReference>
<dbReference type="Proteomes" id="UP000321569">
    <property type="component" value="Unassembled WGS sequence"/>
</dbReference>
<organism evidence="1 2">
    <name type="scientific">Lentilactobacillus rapi</name>
    <dbReference type="NCBI Taxonomy" id="481723"/>
    <lineage>
        <taxon>Bacteria</taxon>
        <taxon>Bacillati</taxon>
        <taxon>Bacillota</taxon>
        <taxon>Bacilli</taxon>
        <taxon>Lactobacillales</taxon>
        <taxon>Lactobacillaceae</taxon>
        <taxon>Lentilactobacillus</taxon>
    </lineage>
</organism>